<comment type="similarity">
    <text evidence="2">Belongs to the ABC-4 integral membrane protein family. LolC/E subfamily.</text>
</comment>
<feature type="transmembrane region" description="Helical" evidence="7">
    <location>
        <begin position="307"/>
        <end position="336"/>
    </location>
</feature>
<comment type="subcellular location">
    <subcellularLocation>
        <location evidence="1">Cell membrane</location>
        <topology evidence="1">Multi-pass membrane protein</topology>
    </subcellularLocation>
</comment>
<sequence length="391" mass="43296">MFSYLTFKIALQYIFRSKTLKFAKFVAFISVAGIALGVAALIVDTAIMQGLHSNLKSRILSITPHIIADNFKSSDKLLEFDDVLAVSPFIQEQALLQTPGGLSLVYVQGIDENNLKLKNGIFKSDLDLVRIPKKGSYQLNAMASVYLDNNIRLNTQARLISTINSRYTPLGITPSQRIFTLKYYFPSTNTNNSIATVIGNIDDVRRLFRLRENSLKLRIYTKDAFKIDKVKQYLDKNNVSYNLWSDYQGDFFKAIALEKVTMTIMLALIIIVAAFNILSALSMMVTSRLNEIAILKTIGLSDTKIKGIFILMGLIVGVLGTFIGVIIGIPLTYAVVSYMNSMGTMSAVSASIDMTNLIYVAIGSILMSLIFTLYPASRAAKADPVLNLNRG</sequence>
<dbReference type="Pfam" id="PF02687">
    <property type="entry name" value="FtsX"/>
    <property type="match status" value="1"/>
</dbReference>
<feature type="domain" description="ABC3 transporter permease C-terminal" evidence="8">
    <location>
        <begin position="264"/>
        <end position="384"/>
    </location>
</feature>
<dbReference type="EMBL" id="JAGFNY010000004">
    <property type="protein sequence ID" value="MBW7569717.1"/>
    <property type="molecule type" value="Genomic_DNA"/>
</dbReference>
<feature type="transmembrane region" description="Helical" evidence="7">
    <location>
        <begin position="21"/>
        <end position="43"/>
    </location>
</feature>
<name>A0ABS7DF36_9GAMM</name>
<evidence type="ECO:0000256" key="6">
    <source>
        <dbReference type="ARBA" id="ARBA00023136"/>
    </source>
</evidence>
<evidence type="ECO:0000256" key="1">
    <source>
        <dbReference type="ARBA" id="ARBA00004651"/>
    </source>
</evidence>
<keyword evidence="5 7" id="KW-1133">Transmembrane helix</keyword>
<evidence type="ECO:0000313" key="10">
    <source>
        <dbReference type="Proteomes" id="UP000731465"/>
    </source>
</evidence>
<keyword evidence="10" id="KW-1185">Reference proteome</keyword>
<keyword evidence="4 7" id="KW-0812">Transmembrane</keyword>
<evidence type="ECO:0000313" key="9">
    <source>
        <dbReference type="EMBL" id="MBW7569717.1"/>
    </source>
</evidence>
<evidence type="ECO:0000256" key="2">
    <source>
        <dbReference type="ARBA" id="ARBA00005236"/>
    </source>
</evidence>
<dbReference type="InterPro" id="IPR051447">
    <property type="entry name" value="Lipoprotein-release_system"/>
</dbReference>
<gene>
    <name evidence="9" type="ORF">J5V48_02290</name>
</gene>
<evidence type="ECO:0000256" key="3">
    <source>
        <dbReference type="ARBA" id="ARBA00022475"/>
    </source>
</evidence>
<dbReference type="PANTHER" id="PTHR30489">
    <property type="entry name" value="LIPOPROTEIN-RELEASING SYSTEM TRANSMEMBRANE PROTEIN LOLE"/>
    <property type="match status" value="1"/>
</dbReference>
<reference evidence="9 10" key="1">
    <citation type="submission" date="2021-03" db="EMBL/GenBank/DDBJ databases">
        <title>Succinivibrio sp. nov. isolated from feces of cow.</title>
        <authorList>
            <person name="Choi J.-Y."/>
        </authorList>
    </citation>
    <scope>NUCLEOTIDE SEQUENCE [LARGE SCALE GENOMIC DNA]</scope>
    <source>
        <strain evidence="9 10">AGMB01872</strain>
    </source>
</reference>
<evidence type="ECO:0000256" key="7">
    <source>
        <dbReference type="SAM" id="Phobius"/>
    </source>
</evidence>
<keyword evidence="3" id="KW-1003">Cell membrane</keyword>
<organism evidence="9 10">
    <name type="scientific">Succinivibrio faecicola</name>
    <dbReference type="NCBI Taxonomy" id="2820300"/>
    <lineage>
        <taxon>Bacteria</taxon>
        <taxon>Pseudomonadati</taxon>
        <taxon>Pseudomonadota</taxon>
        <taxon>Gammaproteobacteria</taxon>
        <taxon>Aeromonadales</taxon>
        <taxon>Succinivibrionaceae</taxon>
        <taxon>Succinivibrio</taxon>
    </lineage>
</organism>
<evidence type="ECO:0000259" key="8">
    <source>
        <dbReference type="Pfam" id="PF02687"/>
    </source>
</evidence>
<evidence type="ECO:0000256" key="5">
    <source>
        <dbReference type="ARBA" id="ARBA00022989"/>
    </source>
</evidence>
<keyword evidence="6 7" id="KW-0472">Membrane</keyword>
<dbReference type="PANTHER" id="PTHR30489:SF0">
    <property type="entry name" value="LIPOPROTEIN-RELEASING SYSTEM TRANSMEMBRANE PROTEIN LOLE"/>
    <property type="match status" value="1"/>
</dbReference>
<dbReference type="RefSeq" id="WP_219936668.1">
    <property type="nucleotide sequence ID" value="NZ_JAGFNY010000004.1"/>
</dbReference>
<protein>
    <submittedName>
        <fullName evidence="9">FtsX-like permease family protein</fullName>
    </submittedName>
</protein>
<feature type="transmembrane region" description="Helical" evidence="7">
    <location>
        <begin position="264"/>
        <end position="286"/>
    </location>
</feature>
<proteinExistence type="inferred from homology"/>
<evidence type="ECO:0000256" key="4">
    <source>
        <dbReference type="ARBA" id="ARBA00022692"/>
    </source>
</evidence>
<dbReference type="InterPro" id="IPR003838">
    <property type="entry name" value="ABC3_permease_C"/>
</dbReference>
<feature type="transmembrane region" description="Helical" evidence="7">
    <location>
        <begin position="356"/>
        <end position="374"/>
    </location>
</feature>
<dbReference type="Proteomes" id="UP000731465">
    <property type="component" value="Unassembled WGS sequence"/>
</dbReference>
<comment type="caution">
    <text evidence="9">The sequence shown here is derived from an EMBL/GenBank/DDBJ whole genome shotgun (WGS) entry which is preliminary data.</text>
</comment>
<accession>A0ABS7DF36</accession>